<evidence type="ECO:0000313" key="2">
    <source>
        <dbReference type="Proteomes" id="UP001341840"/>
    </source>
</evidence>
<keyword evidence="2" id="KW-1185">Reference proteome</keyword>
<proteinExistence type="predicted"/>
<comment type="caution">
    <text evidence="1">The sequence shown here is derived from an EMBL/GenBank/DDBJ whole genome shotgun (WGS) entry which is preliminary data.</text>
</comment>
<reference evidence="1 2" key="1">
    <citation type="journal article" date="2023" name="Plants (Basel)">
        <title>Bridging the Gap: Combining Genomics and Transcriptomics Approaches to Understand Stylosanthes scabra, an Orphan Legume from the Brazilian Caatinga.</title>
        <authorList>
            <person name="Ferreira-Neto J.R.C."/>
            <person name="da Silva M.D."/>
            <person name="Binneck E."/>
            <person name="de Melo N.F."/>
            <person name="da Silva R.H."/>
            <person name="de Melo A.L.T.M."/>
            <person name="Pandolfi V."/>
            <person name="Bustamante F.O."/>
            <person name="Brasileiro-Vidal A.C."/>
            <person name="Benko-Iseppon A.M."/>
        </authorList>
    </citation>
    <scope>NUCLEOTIDE SEQUENCE [LARGE SCALE GENOMIC DNA]</scope>
    <source>
        <tissue evidence="1">Leaves</tissue>
    </source>
</reference>
<organism evidence="1 2">
    <name type="scientific">Stylosanthes scabra</name>
    <dbReference type="NCBI Taxonomy" id="79078"/>
    <lineage>
        <taxon>Eukaryota</taxon>
        <taxon>Viridiplantae</taxon>
        <taxon>Streptophyta</taxon>
        <taxon>Embryophyta</taxon>
        <taxon>Tracheophyta</taxon>
        <taxon>Spermatophyta</taxon>
        <taxon>Magnoliopsida</taxon>
        <taxon>eudicotyledons</taxon>
        <taxon>Gunneridae</taxon>
        <taxon>Pentapetalae</taxon>
        <taxon>rosids</taxon>
        <taxon>fabids</taxon>
        <taxon>Fabales</taxon>
        <taxon>Fabaceae</taxon>
        <taxon>Papilionoideae</taxon>
        <taxon>50 kb inversion clade</taxon>
        <taxon>dalbergioids sensu lato</taxon>
        <taxon>Dalbergieae</taxon>
        <taxon>Pterocarpus clade</taxon>
        <taxon>Stylosanthes</taxon>
    </lineage>
</organism>
<protein>
    <submittedName>
        <fullName evidence="1">Uncharacterized protein</fullName>
    </submittedName>
</protein>
<gene>
    <name evidence="1" type="ORF">PIB30_069801</name>
</gene>
<dbReference type="EMBL" id="JASCZI010242429">
    <property type="protein sequence ID" value="MED6211040.1"/>
    <property type="molecule type" value="Genomic_DNA"/>
</dbReference>
<dbReference type="Proteomes" id="UP001341840">
    <property type="component" value="Unassembled WGS sequence"/>
</dbReference>
<evidence type="ECO:0000313" key="1">
    <source>
        <dbReference type="EMBL" id="MED6211040.1"/>
    </source>
</evidence>
<dbReference type="CDD" id="cd09487">
    <property type="entry name" value="SAM_superfamily"/>
    <property type="match status" value="1"/>
</dbReference>
<accession>A0ABU6YNV1</accession>
<sequence>MIGQKLSQPPAEDTHYVKTRSILGNLGLQSYEKNFKRGLLTDNTLPLLTDR</sequence>
<name>A0ABU6YNV1_9FABA</name>